<reference evidence="1 2" key="1">
    <citation type="submission" date="2024-02" db="EMBL/GenBank/DDBJ databases">
        <authorList>
            <person name="Chen Y."/>
            <person name="Shah S."/>
            <person name="Dougan E. K."/>
            <person name="Thang M."/>
            <person name="Chan C."/>
        </authorList>
    </citation>
    <scope>NUCLEOTIDE SEQUENCE [LARGE SCALE GENOMIC DNA]</scope>
</reference>
<keyword evidence="2" id="KW-1185">Reference proteome</keyword>
<dbReference type="Proteomes" id="UP001642464">
    <property type="component" value="Unassembled WGS sequence"/>
</dbReference>
<accession>A0ABP0HYA8</accession>
<sequence>MTASARLEHGDAHTGRSGRHSRALSCIVLCFLLLMASPLSCFIALEEVQHPVDRGGDLLFLPIRVLMEPLASFVSSVFLWPVRFHFRLQAHINAAEQTMRHGRAADMSQVLSQASQQSCQTLKQLFRQQMGQKSCPETLLIRSAQMRVSILPSRFGRRTVLMATDTLVSQLSDSELRFLLGREMGRAWLHHSELLSPWILQHFLRDVILFPLHVIGLQPKEPPMPKRSFKQWMLLRRWVDGIANACDVYRGLRSGTWPGLSDLDLDHLWMPQTRPMATGFDSATALCVRLRAPGGLSALGTAAVGSAVPRLAALVFSLSAREERQLKRALRLGTWGVGLWAAKSRAEIFSFDRVGFLAAGDLDAATRAMIMAANAPQDVAMASLLGTEELVKQAEYLTSVLPVSYWSRQPSLHARVADLNSWVHSPLARAALREV</sequence>
<organism evidence="1 2">
    <name type="scientific">Durusdinium trenchii</name>
    <dbReference type="NCBI Taxonomy" id="1381693"/>
    <lineage>
        <taxon>Eukaryota</taxon>
        <taxon>Sar</taxon>
        <taxon>Alveolata</taxon>
        <taxon>Dinophyceae</taxon>
        <taxon>Suessiales</taxon>
        <taxon>Symbiodiniaceae</taxon>
        <taxon>Durusdinium</taxon>
    </lineage>
</organism>
<dbReference type="EMBL" id="CAXAMM010002113">
    <property type="protein sequence ID" value="CAK8994777.1"/>
    <property type="molecule type" value="Genomic_DNA"/>
</dbReference>
<protein>
    <submittedName>
        <fullName evidence="1">Uncharacterized protein</fullName>
    </submittedName>
</protein>
<comment type="caution">
    <text evidence="1">The sequence shown here is derived from an EMBL/GenBank/DDBJ whole genome shotgun (WGS) entry which is preliminary data.</text>
</comment>
<evidence type="ECO:0000313" key="1">
    <source>
        <dbReference type="EMBL" id="CAK8994777.1"/>
    </source>
</evidence>
<name>A0ABP0HYA8_9DINO</name>
<gene>
    <name evidence="1" type="ORF">SCF082_LOCUS4068</name>
</gene>
<evidence type="ECO:0000313" key="2">
    <source>
        <dbReference type="Proteomes" id="UP001642464"/>
    </source>
</evidence>
<proteinExistence type="predicted"/>